<evidence type="ECO:0000256" key="2">
    <source>
        <dbReference type="ARBA" id="ARBA00022714"/>
    </source>
</evidence>
<dbReference type="PRINTS" id="PR00355">
    <property type="entry name" value="ADRENODOXIN"/>
</dbReference>
<evidence type="ECO:0000256" key="1">
    <source>
        <dbReference type="ARBA" id="ARBA00010914"/>
    </source>
</evidence>
<dbReference type="CDD" id="cd00207">
    <property type="entry name" value="fer2"/>
    <property type="match status" value="1"/>
</dbReference>
<keyword evidence="5" id="KW-0411">Iron-sulfur</keyword>
<organism evidence="8 9">
    <name type="scientific">Sphingomonas alpina</name>
    <dbReference type="NCBI Taxonomy" id="653931"/>
    <lineage>
        <taxon>Bacteria</taxon>
        <taxon>Pseudomonadati</taxon>
        <taxon>Pseudomonadota</taxon>
        <taxon>Alphaproteobacteria</taxon>
        <taxon>Sphingomonadales</taxon>
        <taxon>Sphingomonadaceae</taxon>
        <taxon>Sphingomonas</taxon>
    </lineage>
</organism>
<dbReference type="GO" id="GO:0046872">
    <property type="term" value="F:metal ion binding"/>
    <property type="evidence" value="ECO:0007669"/>
    <property type="project" value="UniProtKB-KW"/>
</dbReference>
<protein>
    <submittedName>
        <fullName evidence="8">2Fe-2S iron-sulfur cluster binding domain-containing protein</fullName>
    </submittedName>
</protein>
<evidence type="ECO:0000259" key="7">
    <source>
        <dbReference type="PROSITE" id="PS51085"/>
    </source>
</evidence>
<dbReference type="PROSITE" id="PS51085">
    <property type="entry name" value="2FE2S_FER_2"/>
    <property type="match status" value="1"/>
</dbReference>
<dbReference type="RefSeq" id="WP_187763262.1">
    <property type="nucleotide sequence ID" value="NZ_CP061038.1"/>
</dbReference>
<reference evidence="8 9" key="1">
    <citation type="submission" date="2020-09" db="EMBL/GenBank/DDBJ databases">
        <title>Sphingomonas sp., a new species isolated from pork steak.</title>
        <authorList>
            <person name="Heidler von Heilborn D."/>
        </authorList>
    </citation>
    <scope>NUCLEOTIDE SEQUENCE [LARGE SCALE GENOMIC DNA]</scope>
    <source>
        <strain evidence="9">S8-3T</strain>
    </source>
</reference>
<feature type="domain" description="2Fe-2S ferredoxin-type" evidence="7">
    <location>
        <begin position="2"/>
        <end position="104"/>
    </location>
</feature>
<dbReference type="InterPro" id="IPR018298">
    <property type="entry name" value="Adrenodoxin_Fe-S_BS"/>
</dbReference>
<keyword evidence="9" id="KW-1185">Reference proteome</keyword>
<dbReference type="PROSITE" id="PS00814">
    <property type="entry name" value="ADX"/>
    <property type="match status" value="1"/>
</dbReference>
<keyword evidence="3" id="KW-0479">Metal-binding</keyword>
<sequence length="110" mass="11872">MTLVRFIATDGTVMETRGSPGDRLLDLAQAYGQPLEGTCEGQMACSTCHVIVAAEDFARLPRASEDEEDMLDLAAGATRTSRLACQVWLDDALDGLTVRIPGEARNMQGR</sequence>
<dbReference type="PANTHER" id="PTHR23426:SF65">
    <property type="entry name" value="FERREDOXIN-2, MITOCHONDRIAL"/>
    <property type="match status" value="1"/>
</dbReference>
<proteinExistence type="inferred from homology"/>
<dbReference type="Pfam" id="PF00111">
    <property type="entry name" value="Fer2"/>
    <property type="match status" value="1"/>
</dbReference>
<comment type="cofactor">
    <cofactor evidence="6">
        <name>[2Fe-2S] cluster</name>
        <dbReference type="ChEBI" id="CHEBI:190135"/>
    </cofactor>
</comment>
<dbReference type="Gene3D" id="3.10.20.30">
    <property type="match status" value="1"/>
</dbReference>
<accession>A0A7H0LMS2</accession>
<dbReference type="InterPro" id="IPR036010">
    <property type="entry name" value="2Fe-2S_ferredoxin-like_sf"/>
</dbReference>
<dbReference type="SUPFAM" id="SSF54292">
    <property type="entry name" value="2Fe-2S ferredoxin-like"/>
    <property type="match status" value="1"/>
</dbReference>
<evidence type="ECO:0000256" key="6">
    <source>
        <dbReference type="ARBA" id="ARBA00034078"/>
    </source>
</evidence>
<evidence type="ECO:0000256" key="5">
    <source>
        <dbReference type="ARBA" id="ARBA00023014"/>
    </source>
</evidence>
<dbReference type="KEGG" id="spap:H3Z74_07350"/>
<dbReference type="GO" id="GO:0051537">
    <property type="term" value="F:2 iron, 2 sulfur cluster binding"/>
    <property type="evidence" value="ECO:0007669"/>
    <property type="project" value="UniProtKB-KW"/>
</dbReference>
<dbReference type="Proteomes" id="UP000516148">
    <property type="component" value="Chromosome"/>
</dbReference>
<gene>
    <name evidence="8" type="ORF">H3Z74_07350</name>
</gene>
<dbReference type="GO" id="GO:0140647">
    <property type="term" value="P:P450-containing electron transport chain"/>
    <property type="evidence" value="ECO:0007669"/>
    <property type="project" value="InterPro"/>
</dbReference>
<evidence type="ECO:0000313" key="9">
    <source>
        <dbReference type="Proteomes" id="UP000516148"/>
    </source>
</evidence>
<dbReference type="PANTHER" id="PTHR23426">
    <property type="entry name" value="FERREDOXIN/ADRENODOXIN"/>
    <property type="match status" value="1"/>
</dbReference>
<dbReference type="InterPro" id="IPR012675">
    <property type="entry name" value="Beta-grasp_dom_sf"/>
</dbReference>
<evidence type="ECO:0000313" key="8">
    <source>
        <dbReference type="EMBL" id="QNQ10975.1"/>
    </source>
</evidence>
<dbReference type="GO" id="GO:0009055">
    <property type="term" value="F:electron transfer activity"/>
    <property type="evidence" value="ECO:0007669"/>
    <property type="project" value="TreeGrafter"/>
</dbReference>
<evidence type="ECO:0000256" key="3">
    <source>
        <dbReference type="ARBA" id="ARBA00022723"/>
    </source>
</evidence>
<dbReference type="InterPro" id="IPR001055">
    <property type="entry name" value="Adrenodoxin-like"/>
</dbReference>
<dbReference type="EMBL" id="CP061038">
    <property type="protein sequence ID" value="QNQ10975.1"/>
    <property type="molecule type" value="Genomic_DNA"/>
</dbReference>
<dbReference type="InterPro" id="IPR001041">
    <property type="entry name" value="2Fe-2S_ferredoxin-type"/>
</dbReference>
<keyword evidence="4" id="KW-0408">Iron</keyword>
<dbReference type="AlphaFoldDB" id="A0A7H0LMS2"/>
<name>A0A7H0LMS2_9SPHN</name>
<evidence type="ECO:0000256" key="4">
    <source>
        <dbReference type="ARBA" id="ARBA00023004"/>
    </source>
</evidence>
<keyword evidence="2" id="KW-0001">2Fe-2S</keyword>
<comment type="similarity">
    <text evidence="1">Belongs to the adrenodoxin/putidaredoxin family.</text>
</comment>